<comment type="cofactor">
    <cofactor evidence="7">
        <name>Zn(2+)</name>
        <dbReference type="ChEBI" id="CHEBI:29105"/>
    </cofactor>
    <text evidence="7">Binds 1 zinc ion per subunit.</text>
</comment>
<dbReference type="WBParaSite" id="ACRNAN_scaffold645.g10819.t1">
    <property type="protein sequence ID" value="ACRNAN_scaffold645.g10819.t1"/>
    <property type="gene ID" value="ACRNAN_scaffold645.g10819"/>
</dbReference>
<dbReference type="Proteomes" id="UP000887540">
    <property type="component" value="Unplaced"/>
</dbReference>
<dbReference type="CDD" id="cd00305">
    <property type="entry name" value="Cu-Zn_Superoxide_Dismutase"/>
    <property type="match status" value="1"/>
</dbReference>
<evidence type="ECO:0000256" key="5">
    <source>
        <dbReference type="ARBA" id="ARBA00023002"/>
    </source>
</evidence>
<keyword evidence="3 7" id="KW-0862">Zinc</keyword>
<feature type="domain" description="Superoxide dismutase copper/zinc binding" evidence="8">
    <location>
        <begin position="15"/>
        <end position="153"/>
    </location>
</feature>
<evidence type="ECO:0000256" key="7">
    <source>
        <dbReference type="RuleBase" id="RU000393"/>
    </source>
</evidence>
<dbReference type="Gene3D" id="2.60.40.200">
    <property type="entry name" value="Superoxide dismutase, copper/zinc binding domain"/>
    <property type="match status" value="1"/>
</dbReference>
<keyword evidence="4" id="KW-0049">Antioxidant</keyword>
<keyword evidence="5 7" id="KW-0560">Oxidoreductase</keyword>
<evidence type="ECO:0000256" key="3">
    <source>
        <dbReference type="ARBA" id="ARBA00022833"/>
    </source>
</evidence>
<evidence type="ECO:0000259" key="8">
    <source>
        <dbReference type="Pfam" id="PF00080"/>
    </source>
</evidence>
<organism evidence="9 10">
    <name type="scientific">Acrobeloides nanus</name>
    <dbReference type="NCBI Taxonomy" id="290746"/>
    <lineage>
        <taxon>Eukaryota</taxon>
        <taxon>Metazoa</taxon>
        <taxon>Ecdysozoa</taxon>
        <taxon>Nematoda</taxon>
        <taxon>Chromadorea</taxon>
        <taxon>Rhabditida</taxon>
        <taxon>Tylenchina</taxon>
        <taxon>Cephalobomorpha</taxon>
        <taxon>Cephaloboidea</taxon>
        <taxon>Cephalobidae</taxon>
        <taxon>Acrobeloides</taxon>
    </lineage>
</organism>
<keyword evidence="2 7" id="KW-0479">Metal-binding</keyword>
<evidence type="ECO:0000256" key="1">
    <source>
        <dbReference type="ARBA" id="ARBA00010457"/>
    </source>
</evidence>
<evidence type="ECO:0000313" key="9">
    <source>
        <dbReference type="Proteomes" id="UP000887540"/>
    </source>
</evidence>
<accession>A0A914EAF4</accession>
<dbReference type="AlphaFoldDB" id="A0A914EAF4"/>
<keyword evidence="9" id="KW-1185">Reference proteome</keyword>
<dbReference type="EC" id="1.15.1.1" evidence="7"/>
<comment type="function">
    <text evidence="7">Destroys radicals which are normally produced within the cells and which are toxic to biological systems.</text>
</comment>
<evidence type="ECO:0000256" key="6">
    <source>
        <dbReference type="ARBA" id="ARBA00023008"/>
    </source>
</evidence>
<dbReference type="PROSITE" id="PS00332">
    <property type="entry name" value="SOD_CU_ZN_2"/>
    <property type="match status" value="1"/>
</dbReference>
<name>A0A914EAF4_9BILA</name>
<dbReference type="PRINTS" id="PR00068">
    <property type="entry name" value="CUZNDISMTASE"/>
</dbReference>
<comment type="catalytic activity">
    <reaction evidence="7">
        <text>2 superoxide + 2 H(+) = H2O2 + O2</text>
        <dbReference type="Rhea" id="RHEA:20696"/>
        <dbReference type="ChEBI" id="CHEBI:15378"/>
        <dbReference type="ChEBI" id="CHEBI:15379"/>
        <dbReference type="ChEBI" id="CHEBI:16240"/>
        <dbReference type="ChEBI" id="CHEBI:18421"/>
        <dbReference type="EC" id="1.15.1.1"/>
    </reaction>
</comment>
<evidence type="ECO:0000313" key="10">
    <source>
        <dbReference type="WBParaSite" id="ACRNAN_scaffold645.g10819.t1"/>
    </source>
</evidence>
<dbReference type="GO" id="GO:0004784">
    <property type="term" value="F:superoxide dismutase activity"/>
    <property type="evidence" value="ECO:0007669"/>
    <property type="project" value="UniProtKB-EC"/>
</dbReference>
<protein>
    <recommendedName>
        <fullName evidence="7">Superoxide dismutase [Cu-Zn]</fullName>
        <ecNumber evidence="7">1.15.1.1</ecNumber>
    </recommendedName>
</protein>
<proteinExistence type="inferred from homology"/>
<dbReference type="Pfam" id="PF00080">
    <property type="entry name" value="Sod_Cu"/>
    <property type="match status" value="1"/>
</dbReference>
<evidence type="ECO:0000256" key="2">
    <source>
        <dbReference type="ARBA" id="ARBA00022723"/>
    </source>
</evidence>
<dbReference type="PROSITE" id="PS00087">
    <property type="entry name" value="SOD_CU_ZN_1"/>
    <property type="match status" value="1"/>
</dbReference>
<dbReference type="GO" id="GO:0005507">
    <property type="term" value="F:copper ion binding"/>
    <property type="evidence" value="ECO:0007669"/>
    <property type="project" value="InterPro"/>
</dbReference>
<dbReference type="InterPro" id="IPR024134">
    <property type="entry name" value="SOD_Cu/Zn_/chaperone"/>
</dbReference>
<dbReference type="InterPro" id="IPR001424">
    <property type="entry name" value="SOD_Cu_Zn_dom"/>
</dbReference>
<dbReference type="FunFam" id="2.60.40.200:FF:000001">
    <property type="entry name" value="Superoxide dismutase [Cu-Zn]"/>
    <property type="match status" value="1"/>
</dbReference>
<comment type="similarity">
    <text evidence="1 7">Belongs to the Cu-Zn superoxide dismutase family.</text>
</comment>
<reference evidence="10" key="1">
    <citation type="submission" date="2022-11" db="UniProtKB">
        <authorList>
            <consortium name="WormBaseParasite"/>
        </authorList>
    </citation>
    <scope>IDENTIFICATION</scope>
</reference>
<dbReference type="PANTHER" id="PTHR10003">
    <property type="entry name" value="SUPEROXIDE DISMUTASE CU-ZN -RELATED"/>
    <property type="match status" value="1"/>
</dbReference>
<sequence length="167" mass="17612">MTNRAVALLTGDEGVKGTIWFLQNKEGEPTRIKGEISGLTPGQHGFHIHQYGDRTQGCTSAGPHFNPFNKTHAGPNDENRHVGDLGNVEAGADGVAHVDITDKLIQLHGQNSVVGRSMVVHQGVDDLGQGVGDKREESLKTGNAGARVACGVIGLAAPVDDMPIHKI</sequence>
<keyword evidence="6 7" id="KW-0186">Copper</keyword>
<dbReference type="InterPro" id="IPR036423">
    <property type="entry name" value="SOD-like_Cu/Zn_dom_sf"/>
</dbReference>
<evidence type="ECO:0000256" key="4">
    <source>
        <dbReference type="ARBA" id="ARBA00022862"/>
    </source>
</evidence>
<comment type="cofactor">
    <cofactor evidence="7">
        <name>Cu cation</name>
        <dbReference type="ChEBI" id="CHEBI:23378"/>
    </cofactor>
    <text evidence="7">Binds 1 copper ion per subunit.</text>
</comment>
<dbReference type="SUPFAM" id="SSF49329">
    <property type="entry name" value="Cu,Zn superoxide dismutase-like"/>
    <property type="match status" value="1"/>
</dbReference>
<dbReference type="InterPro" id="IPR018152">
    <property type="entry name" value="SOD_Cu/Zn_BS"/>
</dbReference>